<dbReference type="Proteomes" id="UP000588017">
    <property type="component" value="Unassembled WGS sequence"/>
</dbReference>
<sequence>MRSETTTAAGDGAAPAHSVAGASAPASGPAAQPIFAGFLAAVVGFASSFAIVLQGLTAAGATPAQAASGLLALCVIKGLLGAFLSLRSRMPISIAWSTPGAALLVATGAVEGGYAAATGAFTVAAGLVVVAGLWRTFGRAVAAIPVSLASAMLAGVLMDLCLAPVRAVGTMPLLALPIVLAWAVTMRVARLYAVPVAVVVTALIVVFATSIPDGALADIWPRPLFVMPVFTFDALVGIALPLFIVTMASQNIPGLAVLRTNGYQPDVKPIFVSTGLASGIIALFGGHLVNLAAITAALCAGPEAHADPRRRYIAATVAGGTYVLLGLGAGFAAAFIAASPPLLIEAVAGLALLASLAGALVAALSGEKERLSAVATFVTAASGTSFLGIGAAFWALVVGGVLMMLMRAHR</sequence>
<dbReference type="AlphaFoldDB" id="A0A841KF84"/>
<keyword evidence="1" id="KW-0812">Transmembrane</keyword>
<comment type="caution">
    <text evidence="2">The sequence shown here is derived from an EMBL/GenBank/DDBJ whole genome shotgun (WGS) entry which is preliminary data.</text>
</comment>
<dbReference type="PANTHER" id="PTHR30199">
    <property type="entry name" value="MFS FAMILY TRANSPORTER, PREDICTED SUBSTRATE BENZOATE"/>
    <property type="match status" value="1"/>
</dbReference>
<evidence type="ECO:0000313" key="2">
    <source>
        <dbReference type="EMBL" id="MBB6168073.1"/>
    </source>
</evidence>
<feature type="transmembrane region" description="Helical" evidence="1">
    <location>
        <begin position="116"/>
        <end position="134"/>
    </location>
</feature>
<feature type="transmembrane region" description="Helical" evidence="1">
    <location>
        <begin position="141"/>
        <end position="158"/>
    </location>
</feature>
<feature type="transmembrane region" description="Helical" evidence="1">
    <location>
        <begin position="270"/>
        <end position="292"/>
    </location>
</feature>
<dbReference type="NCBIfam" id="TIGR00843">
    <property type="entry name" value="benE"/>
    <property type="match status" value="1"/>
</dbReference>
<protein>
    <submittedName>
        <fullName evidence="2">Benzoate membrane transport protein</fullName>
    </submittedName>
</protein>
<feature type="transmembrane region" description="Helical" evidence="1">
    <location>
        <begin position="224"/>
        <end position="249"/>
    </location>
</feature>
<dbReference type="EMBL" id="JACHEH010000003">
    <property type="protein sequence ID" value="MBB6168073.1"/>
    <property type="molecule type" value="Genomic_DNA"/>
</dbReference>
<proteinExistence type="predicted"/>
<evidence type="ECO:0000313" key="3">
    <source>
        <dbReference type="Proteomes" id="UP000588017"/>
    </source>
</evidence>
<dbReference type="Pfam" id="PF03594">
    <property type="entry name" value="BenE"/>
    <property type="match status" value="1"/>
</dbReference>
<feature type="transmembrane region" description="Helical" evidence="1">
    <location>
        <begin position="342"/>
        <end position="365"/>
    </location>
</feature>
<keyword evidence="3" id="KW-1185">Reference proteome</keyword>
<feature type="transmembrane region" description="Helical" evidence="1">
    <location>
        <begin position="385"/>
        <end position="405"/>
    </location>
</feature>
<keyword evidence="1" id="KW-1133">Transmembrane helix</keyword>
<dbReference type="GO" id="GO:0042925">
    <property type="term" value="F:benzoate transmembrane transporter activity"/>
    <property type="evidence" value="ECO:0007669"/>
    <property type="project" value="InterPro"/>
</dbReference>
<organism evidence="2 3">
    <name type="scientific">Chelatococcus composti</name>
    <dbReference type="NCBI Taxonomy" id="1743235"/>
    <lineage>
        <taxon>Bacteria</taxon>
        <taxon>Pseudomonadati</taxon>
        <taxon>Pseudomonadota</taxon>
        <taxon>Alphaproteobacteria</taxon>
        <taxon>Hyphomicrobiales</taxon>
        <taxon>Chelatococcaceae</taxon>
        <taxon>Chelatococcus</taxon>
    </lineage>
</organism>
<dbReference type="RefSeq" id="WP_183334156.1">
    <property type="nucleotide sequence ID" value="NZ_BMHX01000003.1"/>
</dbReference>
<dbReference type="PANTHER" id="PTHR30199:SF0">
    <property type="entry name" value="INNER MEMBRANE PROTEIN YDCO"/>
    <property type="match status" value="1"/>
</dbReference>
<dbReference type="GO" id="GO:0005886">
    <property type="term" value="C:plasma membrane"/>
    <property type="evidence" value="ECO:0007669"/>
    <property type="project" value="TreeGrafter"/>
</dbReference>
<evidence type="ECO:0000256" key="1">
    <source>
        <dbReference type="SAM" id="Phobius"/>
    </source>
</evidence>
<feature type="transmembrane region" description="Helical" evidence="1">
    <location>
        <begin position="66"/>
        <end position="86"/>
    </location>
</feature>
<feature type="transmembrane region" description="Helical" evidence="1">
    <location>
        <begin position="191"/>
        <end position="212"/>
    </location>
</feature>
<accession>A0A841KF84</accession>
<feature type="transmembrane region" description="Helical" evidence="1">
    <location>
        <begin position="93"/>
        <end position="110"/>
    </location>
</feature>
<reference evidence="2 3" key="1">
    <citation type="submission" date="2020-08" db="EMBL/GenBank/DDBJ databases">
        <title>Genomic Encyclopedia of Type Strains, Phase IV (KMG-IV): sequencing the most valuable type-strain genomes for metagenomic binning, comparative biology and taxonomic classification.</title>
        <authorList>
            <person name="Goeker M."/>
        </authorList>
    </citation>
    <scope>NUCLEOTIDE SEQUENCE [LARGE SCALE GENOMIC DNA]</scope>
    <source>
        <strain evidence="2 3">DSM 101465</strain>
    </source>
</reference>
<feature type="transmembrane region" description="Helical" evidence="1">
    <location>
        <begin position="164"/>
        <end position="184"/>
    </location>
</feature>
<feature type="transmembrane region" description="Helical" evidence="1">
    <location>
        <begin position="34"/>
        <end position="54"/>
    </location>
</feature>
<dbReference type="InterPro" id="IPR004711">
    <property type="entry name" value="Benzoate_Transporter"/>
</dbReference>
<feature type="transmembrane region" description="Helical" evidence="1">
    <location>
        <begin position="312"/>
        <end position="335"/>
    </location>
</feature>
<gene>
    <name evidence="2" type="ORF">HNQ73_001696</name>
</gene>
<name>A0A841KF84_9HYPH</name>
<keyword evidence="1" id="KW-0472">Membrane</keyword>